<dbReference type="EMBL" id="BSKO01000001">
    <property type="protein sequence ID" value="GLO66190.1"/>
    <property type="molecule type" value="Genomic_DNA"/>
</dbReference>
<reference evidence="1 2" key="1">
    <citation type="submission" date="2023-02" db="EMBL/GenBank/DDBJ databases">
        <title>Oceanobacillus kimchii IFOP_LL358 isolated form Alexandrium catenella lab strain.</title>
        <authorList>
            <person name="Gajardo G."/>
            <person name="Ueki S."/>
            <person name="Maruyama F."/>
        </authorList>
    </citation>
    <scope>NUCLEOTIDE SEQUENCE [LARGE SCALE GENOMIC DNA]</scope>
    <source>
        <strain evidence="1 2">IFOP_LL358</strain>
    </source>
</reference>
<sequence>MNLDDYKEWISVIKRARDEGFSPQYIRDVIKEMSNEDIRKGVFNKVVDDDEITN</sequence>
<name>A0ABQ5TM49_9BACI</name>
<evidence type="ECO:0000313" key="2">
    <source>
        <dbReference type="Proteomes" id="UP001275436"/>
    </source>
</evidence>
<evidence type="ECO:0008006" key="3">
    <source>
        <dbReference type="Google" id="ProtNLM"/>
    </source>
</evidence>
<organism evidence="1 2">
    <name type="scientific">Oceanobacillus kimchii</name>
    <dbReference type="NCBI Taxonomy" id="746691"/>
    <lineage>
        <taxon>Bacteria</taxon>
        <taxon>Bacillati</taxon>
        <taxon>Bacillota</taxon>
        <taxon>Bacilli</taxon>
        <taxon>Bacillales</taxon>
        <taxon>Bacillaceae</taxon>
        <taxon>Oceanobacillus</taxon>
    </lineage>
</organism>
<accession>A0ABQ5TM49</accession>
<keyword evidence="2" id="KW-1185">Reference proteome</keyword>
<gene>
    <name evidence="1" type="ORF">MACH08_19740</name>
</gene>
<protein>
    <recommendedName>
        <fullName evidence="3">DNA-binding anti-repressor SinI</fullName>
    </recommendedName>
</protein>
<evidence type="ECO:0000313" key="1">
    <source>
        <dbReference type="EMBL" id="GLO66190.1"/>
    </source>
</evidence>
<comment type="caution">
    <text evidence="1">The sequence shown here is derived from an EMBL/GenBank/DDBJ whole genome shotgun (WGS) entry which is preliminary data.</text>
</comment>
<dbReference type="Proteomes" id="UP001275436">
    <property type="component" value="Unassembled WGS sequence"/>
</dbReference>
<dbReference type="RefSeq" id="WP_317958071.1">
    <property type="nucleotide sequence ID" value="NZ_BSKO01000001.1"/>
</dbReference>
<proteinExistence type="predicted"/>